<comment type="subcellular location">
    <subcellularLocation>
        <location evidence="1">Membrane</location>
        <topology evidence="1">Multi-pass membrane protein</topology>
    </subcellularLocation>
</comment>
<dbReference type="Proteomes" id="UP000095085">
    <property type="component" value="Unassembled WGS sequence"/>
</dbReference>
<feature type="compositionally biased region" description="Basic and acidic residues" evidence="5">
    <location>
        <begin position="21"/>
        <end position="34"/>
    </location>
</feature>
<keyword evidence="9" id="KW-1185">Reference proteome</keyword>
<evidence type="ECO:0000256" key="1">
    <source>
        <dbReference type="ARBA" id="ARBA00004141"/>
    </source>
</evidence>
<dbReference type="GeneID" id="30995689"/>
<evidence type="ECO:0000259" key="7">
    <source>
        <dbReference type="PROSITE" id="PS50850"/>
    </source>
</evidence>
<dbReference type="AlphaFoldDB" id="A0A1E4RL41"/>
<dbReference type="InterPro" id="IPR020846">
    <property type="entry name" value="MFS_dom"/>
</dbReference>
<dbReference type="Gene3D" id="1.20.1250.20">
    <property type="entry name" value="MFS general substrate transporter like domains"/>
    <property type="match status" value="1"/>
</dbReference>
<feature type="domain" description="Major facilitator superfamily (MFS) profile" evidence="7">
    <location>
        <begin position="68"/>
        <end position="514"/>
    </location>
</feature>
<feature type="compositionally biased region" description="Basic and acidic residues" evidence="5">
    <location>
        <begin position="1"/>
        <end position="11"/>
    </location>
</feature>
<evidence type="ECO:0000256" key="4">
    <source>
        <dbReference type="ARBA" id="ARBA00023136"/>
    </source>
</evidence>
<dbReference type="PANTHER" id="PTHR23502">
    <property type="entry name" value="MAJOR FACILITATOR SUPERFAMILY"/>
    <property type="match status" value="1"/>
</dbReference>
<sequence length="524" mass="58659">MSSSSDLERGQDPSSISIGHNSDEDNSIEKHNKNETSATVVEDPYLVVFDGNDDKEDQTGLSTFRKWLIVIIVSVTSLCVTCISSLWSLASSNIIKEYGINAEVSALGITLFIWGLGMGGIFLAPISEYHGRKIVYLTGLLATLAFQFLTAFCKNIGGVLFGRFASGFFASSFMSVASGTFTDIFRVPVLKRGDSKYVAQQAKRLGRSLVLYSSSAFIGPGLGPIIFGFVNMHPKNYKWTFYTMIIWTFVSLLSILFFVPETYEPILLKRKAQRLRAETGDSNYYAALEKSQIPLHKSILTSCERPLELIFRDQMTFALCFYTAFTLAIVYMFFVSIPYTFQTVYNFNLYQVGLTFIGITLGFSITSLVSPKLTEALQHKLLLRNNGVFKPEIKLASLMVGVFIVPIGLLIMAWTSYSHVHWMGPIIGSFIYASGAILVFTGIFSYQIIAYQKYAASAMSTNSFIRSLLAGSFDLFALKMYKGMGVHWATTFWALFSMLLIPPAFLFYIYGEDIRKKSRFTWSD</sequence>
<organism evidence="8 9">
    <name type="scientific">Hyphopichia burtonii NRRL Y-1933</name>
    <dbReference type="NCBI Taxonomy" id="984485"/>
    <lineage>
        <taxon>Eukaryota</taxon>
        <taxon>Fungi</taxon>
        <taxon>Dikarya</taxon>
        <taxon>Ascomycota</taxon>
        <taxon>Saccharomycotina</taxon>
        <taxon>Pichiomycetes</taxon>
        <taxon>Debaryomycetaceae</taxon>
        <taxon>Hyphopichia</taxon>
    </lineage>
</organism>
<evidence type="ECO:0000313" key="9">
    <source>
        <dbReference type="Proteomes" id="UP000095085"/>
    </source>
</evidence>
<keyword evidence="3 6" id="KW-1133">Transmembrane helix</keyword>
<dbReference type="GO" id="GO:0022857">
    <property type="term" value="F:transmembrane transporter activity"/>
    <property type="evidence" value="ECO:0007669"/>
    <property type="project" value="InterPro"/>
</dbReference>
<feature type="transmembrane region" description="Helical" evidence="6">
    <location>
        <begin position="426"/>
        <end position="451"/>
    </location>
</feature>
<dbReference type="Pfam" id="PF07690">
    <property type="entry name" value="MFS_1"/>
    <property type="match status" value="1"/>
</dbReference>
<evidence type="ECO:0000256" key="6">
    <source>
        <dbReference type="SAM" id="Phobius"/>
    </source>
</evidence>
<dbReference type="PANTHER" id="PTHR23502:SF7">
    <property type="entry name" value="DRUG_PROTON ANTIPORTER YHK8-RELATED"/>
    <property type="match status" value="1"/>
</dbReference>
<feature type="transmembrane region" description="Helical" evidence="6">
    <location>
        <begin position="134"/>
        <end position="152"/>
    </location>
</feature>
<dbReference type="FunFam" id="1.20.1250.20:FF:000082">
    <property type="entry name" value="MFS multidrug transporter, putative"/>
    <property type="match status" value="1"/>
</dbReference>
<dbReference type="STRING" id="984485.A0A1E4RL41"/>
<feature type="transmembrane region" description="Helical" evidence="6">
    <location>
        <begin position="239"/>
        <end position="259"/>
    </location>
</feature>
<protein>
    <submittedName>
        <fullName evidence="8">Putative membrane transport protein of the major facilitator superfamily</fullName>
    </submittedName>
</protein>
<keyword evidence="4 6" id="KW-0472">Membrane</keyword>
<feature type="transmembrane region" description="Helical" evidence="6">
    <location>
        <begin position="164"/>
        <end position="189"/>
    </location>
</feature>
<feature type="transmembrane region" description="Helical" evidence="6">
    <location>
        <begin position="315"/>
        <end position="337"/>
    </location>
</feature>
<dbReference type="RefSeq" id="XP_020077050.1">
    <property type="nucleotide sequence ID" value="XM_020221139.1"/>
</dbReference>
<keyword evidence="2 6" id="KW-0812">Transmembrane</keyword>
<dbReference type="CDD" id="cd17323">
    <property type="entry name" value="MFS_Tpo1_MDR_like"/>
    <property type="match status" value="1"/>
</dbReference>
<dbReference type="InterPro" id="IPR011701">
    <property type="entry name" value="MFS"/>
</dbReference>
<evidence type="ECO:0000256" key="2">
    <source>
        <dbReference type="ARBA" id="ARBA00022692"/>
    </source>
</evidence>
<feature type="transmembrane region" description="Helical" evidence="6">
    <location>
        <begin position="463"/>
        <end position="481"/>
    </location>
</feature>
<proteinExistence type="predicted"/>
<dbReference type="SUPFAM" id="SSF103473">
    <property type="entry name" value="MFS general substrate transporter"/>
    <property type="match status" value="1"/>
</dbReference>
<dbReference type="PROSITE" id="PS50850">
    <property type="entry name" value="MFS"/>
    <property type="match status" value="1"/>
</dbReference>
<reference evidence="9" key="1">
    <citation type="submission" date="2016-05" db="EMBL/GenBank/DDBJ databases">
        <title>Comparative genomics of biotechnologically important yeasts.</title>
        <authorList>
            <consortium name="DOE Joint Genome Institute"/>
            <person name="Riley R."/>
            <person name="Haridas S."/>
            <person name="Wolfe K.H."/>
            <person name="Lopes M.R."/>
            <person name="Hittinger C.T."/>
            <person name="Goker M."/>
            <person name="Salamov A."/>
            <person name="Wisecaver J."/>
            <person name="Long T.M."/>
            <person name="Aerts A.L."/>
            <person name="Barry K."/>
            <person name="Choi C."/>
            <person name="Clum A."/>
            <person name="Coughlan A.Y."/>
            <person name="Deshpande S."/>
            <person name="Douglass A.P."/>
            <person name="Hanson S.J."/>
            <person name="Klenk H.-P."/>
            <person name="Labutti K."/>
            <person name="Lapidus A."/>
            <person name="Lindquist E."/>
            <person name="Lipzen A."/>
            <person name="Meier-Kolthoff J.P."/>
            <person name="Ohm R.A."/>
            <person name="Otillar R.P."/>
            <person name="Pangilinan J."/>
            <person name="Peng Y."/>
            <person name="Rokas A."/>
            <person name="Rosa C.A."/>
            <person name="Scheuner C."/>
            <person name="Sibirny A.A."/>
            <person name="Slot J.C."/>
            <person name="Stielow J.B."/>
            <person name="Sun H."/>
            <person name="Kurtzman C.P."/>
            <person name="Blackwell M."/>
            <person name="Grigoriev I.V."/>
            <person name="Jeffries T.W."/>
        </authorList>
    </citation>
    <scope>NUCLEOTIDE SEQUENCE [LARGE SCALE GENOMIC DNA]</scope>
    <source>
        <strain evidence="9">NRRL Y-1933</strain>
    </source>
</reference>
<accession>A0A1E4RL41</accession>
<dbReference type="EMBL" id="KV454540">
    <property type="protein sequence ID" value="ODV67983.1"/>
    <property type="molecule type" value="Genomic_DNA"/>
</dbReference>
<evidence type="ECO:0000256" key="3">
    <source>
        <dbReference type="ARBA" id="ARBA00022989"/>
    </source>
</evidence>
<dbReference type="InterPro" id="IPR036259">
    <property type="entry name" value="MFS_trans_sf"/>
</dbReference>
<evidence type="ECO:0000256" key="5">
    <source>
        <dbReference type="SAM" id="MobiDB-lite"/>
    </source>
</evidence>
<feature type="transmembrane region" description="Helical" evidence="6">
    <location>
        <begin position="487"/>
        <end position="510"/>
    </location>
</feature>
<feature type="transmembrane region" description="Helical" evidence="6">
    <location>
        <begin position="349"/>
        <end position="374"/>
    </location>
</feature>
<feature type="transmembrane region" description="Helical" evidence="6">
    <location>
        <begin position="67"/>
        <end position="87"/>
    </location>
</feature>
<feature type="transmembrane region" description="Helical" evidence="6">
    <location>
        <begin position="209"/>
        <end position="227"/>
    </location>
</feature>
<gene>
    <name evidence="8" type="ORF">HYPBUDRAFT_152679</name>
</gene>
<dbReference type="GO" id="GO:0005886">
    <property type="term" value="C:plasma membrane"/>
    <property type="evidence" value="ECO:0007669"/>
    <property type="project" value="TreeGrafter"/>
</dbReference>
<evidence type="ECO:0000313" key="8">
    <source>
        <dbReference type="EMBL" id="ODV67983.1"/>
    </source>
</evidence>
<dbReference type="OrthoDB" id="9986881at2759"/>
<feature type="transmembrane region" description="Helical" evidence="6">
    <location>
        <begin position="395"/>
        <end position="414"/>
    </location>
</feature>
<name>A0A1E4RL41_9ASCO</name>
<feature type="transmembrane region" description="Helical" evidence="6">
    <location>
        <begin position="107"/>
        <end position="127"/>
    </location>
</feature>
<feature type="region of interest" description="Disordered" evidence="5">
    <location>
        <begin position="1"/>
        <end position="34"/>
    </location>
</feature>